<dbReference type="EMBL" id="AP022581">
    <property type="protein sequence ID" value="BBX98233.1"/>
    <property type="molecule type" value="Genomic_DNA"/>
</dbReference>
<gene>
    <name evidence="1" type="ORF">MLAC_35270</name>
</gene>
<reference evidence="1 2" key="1">
    <citation type="journal article" date="2019" name="Emerg. Microbes Infect.">
        <title>Comprehensive subspecies identification of 175 nontuberculous mycobacteria species based on 7547 genomic profiles.</title>
        <authorList>
            <person name="Matsumoto Y."/>
            <person name="Kinjo T."/>
            <person name="Motooka D."/>
            <person name="Nabeya D."/>
            <person name="Jung N."/>
            <person name="Uechi K."/>
            <person name="Horii T."/>
            <person name="Iida T."/>
            <person name="Fujita J."/>
            <person name="Nakamura S."/>
        </authorList>
    </citation>
    <scope>NUCLEOTIDE SEQUENCE [LARGE SCALE GENOMIC DNA]</scope>
    <source>
        <strain evidence="1 2">JCM 15657</strain>
    </source>
</reference>
<evidence type="ECO:0000313" key="2">
    <source>
        <dbReference type="Proteomes" id="UP000466396"/>
    </source>
</evidence>
<name>A0A1X1YRC8_9MYCO</name>
<proteinExistence type="predicted"/>
<dbReference type="KEGG" id="mlj:MLAC_35270"/>
<evidence type="ECO:0000313" key="1">
    <source>
        <dbReference type="EMBL" id="BBX98233.1"/>
    </source>
</evidence>
<sequence>MASVTTQLADELDWRWRARLRPRLDGLTDHEQFWQPVPNCWTVHPDDSATLCSRRGPVSLVAERVLRAKLRDRNPALRTRSPAFRLR</sequence>
<keyword evidence="2" id="KW-1185">Reference proteome</keyword>
<dbReference type="Proteomes" id="UP000466396">
    <property type="component" value="Chromosome"/>
</dbReference>
<organism evidence="1 2">
    <name type="scientific">Mycobacterium lacus</name>
    <dbReference type="NCBI Taxonomy" id="169765"/>
    <lineage>
        <taxon>Bacteria</taxon>
        <taxon>Bacillati</taxon>
        <taxon>Actinomycetota</taxon>
        <taxon>Actinomycetes</taxon>
        <taxon>Mycobacteriales</taxon>
        <taxon>Mycobacteriaceae</taxon>
        <taxon>Mycobacterium</taxon>
    </lineage>
</organism>
<accession>A0A1X1YRC8</accession>
<protein>
    <submittedName>
        <fullName evidence="1">Uncharacterized protein</fullName>
    </submittedName>
</protein>
<dbReference type="STRING" id="169765.AWC15_14300"/>
<dbReference type="AlphaFoldDB" id="A0A1X1YRC8"/>